<proteinExistence type="predicted"/>
<dbReference type="InterPro" id="IPR016187">
    <property type="entry name" value="CTDL_fold"/>
</dbReference>
<reference evidence="3" key="1">
    <citation type="submission" date="2025-08" db="UniProtKB">
        <authorList>
            <consortium name="Ensembl"/>
        </authorList>
    </citation>
    <scope>IDENTIFICATION</scope>
</reference>
<keyword evidence="1" id="KW-0430">Lectin</keyword>
<dbReference type="InterPro" id="IPR001304">
    <property type="entry name" value="C-type_lectin-like"/>
</dbReference>
<dbReference type="Pfam" id="PF00059">
    <property type="entry name" value="Lectin_C"/>
    <property type="match status" value="1"/>
</dbReference>
<evidence type="ECO:0000256" key="1">
    <source>
        <dbReference type="ARBA" id="ARBA00022734"/>
    </source>
</evidence>
<protein>
    <submittedName>
        <fullName evidence="3">Killer cell lectin-like receptor subfamily B member 1B allele A</fullName>
    </submittedName>
</protein>
<dbReference type="PANTHER" id="PTHR46746:SF3">
    <property type="entry name" value="C-TYPE LECTIN DOMAIN-CONTAINING PROTEIN-RELATED"/>
    <property type="match status" value="1"/>
</dbReference>
<dbReference type="SMART" id="SM00034">
    <property type="entry name" value="CLECT"/>
    <property type="match status" value="1"/>
</dbReference>
<dbReference type="GO" id="GO:0005886">
    <property type="term" value="C:plasma membrane"/>
    <property type="evidence" value="ECO:0007669"/>
    <property type="project" value="TreeGrafter"/>
</dbReference>
<dbReference type="Proteomes" id="UP000694423">
    <property type="component" value="Unplaced"/>
</dbReference>
<dbReference type="PANTHER" id="PTHR46746">
    <property type="entry name" value="KILLER CELL LECTIN-LIKE RECEPTOR SUBFAMILY F MEMBER 2"/>
    <property type="match status" value="1"/>
</dbReference>
<dbReference type="AlphaFoldDB" id="A0A8C4K0P7"/>
<evidence type="ECO:0000259" key="2">
    <source>
        <dbReference type="PROSITE" id="PS50041"/>
    </source>
</evidence>
<dbReference type="Ensembl" id="ENSDNVT00000019484.1">
    <property type="protein sequence ID" value="ENSDNVP00000016217.1"/>
    <property type="gene ID" value="ENSDNVG00000011379.1"/>
</dbReference>
<dbReference type="SUPFAM" id="SSF56436">
    <property type="entry name" value="C-type lectin-like"/>
    <property type="match status" value="1"/>
</dbReference>
<dbReference type="InterPro" id="IPR016186">
    <property type="entry name" value="C-type_lectin-like/link_sf"/>
</dbReference>
<keyword evidence="4" id="KW-1185">Reference proteome</keyword>
<dbReference type="PROSITE" id="PS50041">
    <property type="entry name" value="C_TYPE_LECTIN_2"/>
    <property type="match status" value="1"/>
</dbReference>
<organism evidence="3 4">
    <name type="scientific">Dromaius novaehollandiae</name>
    <name type="common">Emu</name>
    <dbReference type="NCBI Taxonomy" id="8790"/>
    <lineage>
        <taxon>Eukaryota</taxon>
        <taxon>Metazoa</taxon>
        <taxon>Chordata</taxon>
        <taxon>Craniata</taxon>
        <taxon>Vertebrata</taxon>
        <taxon>Euteleostomi</taxon>
        <taxon>Archelosauria</taxon>
        <taxon>Archosauria</taxon>
        <taxon>Dinosauria</taxon>
        <taxon>Saurischia</taxon>
        <taxon>Theropoda</taxon>
        <taxon>Coelurosauria</taxon>
        <taxon>Aves</taxon>
        <taxon>Palaeognathae</taxon>
        <taxon>Casuariiformes</taxon>
        <taxon>Dromaiidae</taxon>
        <taxon>Dromaius</taxon>
    </lineage>
</organism>
<dbReference type="GO" id="GO:0030246">
    <property type="term" value="F:carbohydrate binding"/>
    <property type="evidence" value="ECO:0007669"/>
    <property type="project" value="UniProtKB-KW"/>
</dbReference>
<name>A0A8C4K0P7_DRONO</name>
<accession>A0A8C4K0P7</accession>
<reference evidence="3" key="2">
    <citation type="submission" date="2025-09" db="UniProtKB">
        <authorList>
            <consortium name="Ensembl"/>
        </authorList>
    </citation>
    <scope>IDENTIFICATION</scope>
</reference>
<evidence type="ECO:0000313" key="3">
    <source>
        <dbReference type="Ensembl" id="ENSDNVP00000016217.1"/>
    </source>
</evidence>
<feature type="domain" description="C-type lectin" evidence="2">
    <location>
        <begin position="50"/>
        <end position="160"/>
    </location>
</feature>
<dbReference type="InterPro" id="IPR051379">
    <property type="entry name" value="C-type_Lectin_Receptor_IMM"/>
</dbReference>
<dbReference type="OrthoDB" id="538816at2759"/>
<sequence length="166" mass="17595">MGNGCGTAVPVDSEAAVRRRLRAALCPPPQGQDPAEGDGCRLCPPGWPRRGRKCYWVADGFRSWNGSREDCAGRGTELLTPGDCAELKFIEEIAKNPSKYFWIGLSFASAGTGWTRLSRSCPERSGLPPGSPRAGKGCGALKGGRILAESCGSALPWICQKAAVDL</sequence>
<evidence type="ECO:0000313" key="4">
    <source>
        <dbReference type="Proteomes" id="UP000694423"/>
    </source>
</evidence>
<dbReference type="Gene3D" id="3.10.100.10">
    <property type="entry name" value="Mannose-Binding Protein A, subunit A"/>
    <property type="match status" value="1"/>
</dbReference>